<evidence type="ECO:0000256" key="7">
    <source>
        <dbReference type="ARBA" id="ARBA00022825"/>
    </source>
</evidence>
<dbReference type="PRINTS" id="PR00723">
    <property type="entry name" value="SUBTILISIN"/>
</dbReference>
<evidence type="ECO:0000256" key="8">
    <source>
        <dbReference type="ARBA" id="ARBA00023180"/>
    </source>
</evidence>
<dbReference type="InterPro" id="IPR000209">
    <property type="entry name" value="Peptidase_S8/S53_dom"/>
</dbReference>
<evidence type="ECO:0000313" key="16">
    <source>
        <dbReference type="EMBL" id="GER28228.1"/>
    </source>
</evidence>
<dbReference type="InterPro" id="IPR045051">
    <property type="entry name" value="SBT"/>
</dbReference>
<evidence type="ECO:0000259" key="12">
    <source>
        <dbReference type="Pfam" id="PF00082"/>
    </source>
</evidence>
<evidence type="ECO:0000259" key="13">
    <source>
        <dbReference type="Pfam" id="PF02225"/>
    </source>
</evidence>
<dbReference type="OrthoDB" id="206201at2759"/>
<feature type="domain" description="Peptidase S8/S53" evidence="12">
    <location>
        <begin position="131"/>
        <end position="578"/>
    </location>
</feature>
<dbReference type="FunFam" id="3.40.50.200:FF:000006">
    <property type="entry name" value="Subtilisin-like protease SBT1.5"/>
    <property type="match status" value="1"/>
</dbReference>
<dbReference type="PROSITE" id="PS51892">
    <property type="entry name" value="SUBTILASE"/>
    <property type="match status" value="1"/>
</dbReference>
<dbReference type="Pfam" id="PF17766">
    <property type="entry name" value="fn3_6"/>
    <property type="match status" value="1"/>
</dbReference>
<dbReference type="PANTHER" id="PTHR10795">
    <property type="entry name" value="PROPROTEIN CONVERTASE SUBTILISIN/KEXIN"/>
    <property type="match status" value="1"/>
</dbReference>
<reference evidence="17" key="1">
    <citation type="journal article" date="2019" name="Curr. Biol.">
        <title>Genome Sequence of Striga asiatica Provides Insight into the Evolution of Plant Parasitism.</title>
        <authorList>
            <person name="Yoshida S."/>
            <person name="Kim S."/>
            <person name="Wafula E.K."/>
            <person name="Tanskanen J."/>
            <person name="Kim Y.M."/>
            <person name="Honaas L."/>
            <person name="Yang Z."/>
            <person name="Spallek T."/>
            <person name="Conn C.E."/>
            <person name="Ichihashi Y."/>
            <person name="Cheong K."/>
            <person name="Cui S."/>
            <person name="Der J.P."/>
            <person name="Gundlach H."/>
            <person name="Jiao Y."/>
            <person name="Hori C."/>
            <person name="Ishida J.K."/>
            <person name="Kasahara H."/>
            <person name="Kiba T."/>
            <person name="Kim M.S."/>
            <person name="Koo N."/>
            <person name="Laohavisit A."/>
            <person name="Lee Y.H."/>
            <person name="Lumba S."/>
            <person name="McCourt P."/>
            <person name="Mortimer J.C."/>
            <person name="Mutuku J.M."/>
            <person name="Nomura T."/>
            <person name="Sasaki-Sekimoto Y."/>
            <person name="Seto Y."/>
            <person name="Wang Y."/>
            <person name="Wakatake T."/>
            <person name="Sakakibara H."/>
            <person name="Demura T."/>
            <person name="Yamaguchi S."/>
            <person name="Yoneyama K."/>
            <person name="Manabe R.I."/>
            <person name="Nelson D.C."/>
            <person name="Schulman A.H."/>
            <person name="Timko M.P."/>
            <person name="dePamphilis C.W."/>
            <person name="Choi D."/>
            <person name="Shirasu K."/>
        </authorList>
    </citation>
    <scope>NUCLEOTIDE SEQUENCE [LARGE SCALE GENOMIC DNA]</scope>
    <source>
        <strain evidence="17">cv. UVA1</strain>
    </source>
</reference>
<sequence>MGKESIVKVAAIGITILLLSILQVTMAVKQTYIVQMAGDERPKSFPDHSTWYASSLASVSETAETSYIYENVFDGFSTILTSEEADLMKGLEGVISVIPETIHTLHTTRTPRFLGLEKSSSLLPDPQLVSEVVVGVLDSGVLPQHPSFSDKGQLGPIPSSWKGGCEGTIDFPKSSCNRKLVGAMSFSKGYQFYLNYSGNKNSEPISPRDYDGHGTHTASTAVGSPVQGANLLGFASGTARGMASTARVASYKVCWKFGCFGSDILAGMDRAIKDGVHVLSLSIVGGPTDYDEDVFSLGAFAATDRGILVSCAAGNDGPDPYSTGSIAPWITSVGAGTLDRDFPADVMLGDRTSYAGTSLYSLRKPLSGDLVYAGYVSNNGSNLCINGTLTPEKVRNKIVLCDRGVNFREEKGAVVKEAGGLGMILANTDKEGEEMEADAHMIPALMVGAKSGRGIRRYLLSYRSNAKATIMLRGDVKPSPVVAAFSSRGPNLITPEILKPDLIAPGVSILAGWTDAEGPTGLDIDKRRVLFNIISGTSMSCPHVSSLAALLKAAHPEWSPAAICSALMTTAYSNYEDGSPLLDAATSNASTPFDHGSGHVSPITALNPGLTLAGKTTKFRCQPKKSYSVNDLNYPSFVATISPSGNCKTTVVFRRTLTNVGENGTTYRVSIYSPRPSATISVTPKTLVFSQKNEAKSYKLTVVATQMSLGTNAFGRIEWSDGNNVVGSPVAIAVVSPCCQPPYRRTPSGWPRDYQIQQPSNCRKLRSPDPPVRSEPSPYSPVAKQSDTLAWTTAAGGVWWPVIEDDCGSIHGRGREVLHGQFTAARILEGCVIFVSGCERIAAAGRPAVQQFHGEIGGASGGATMATVDLWCSARRKWRSERRSRKLEETTLSGGDAAAIWSESLPEILCVSVCVWFTSVCALQIMATSPEILDVDGDGY</sequence>
<comment type="caution">
    <text evidence="16">The sequence shown here is derived from an EMBL/GenBank/DDBJ whole genome shotgun (WGS) entry which is preliminary data.</text>
</comment>
<evidence type="ECO:0000256" key="4">
    <source>
        <dbReference type="ARBA" id="ARBA00022670"/>
    </source>
</evidence>
<feature type="domain" description="PA" evidence="13">
    <location>
        <begin position="367"/>
        <end position="453"/>
    </location>
</feature>
<dbReference type="InterPro" id="IPR036852">
    <property type="entry name" value="Peptidase_S8/S53_dom_sf"/>
</dbReference>
<feature type="region of interest" description="Disordered" evidence="11">
    <location>
        <begin position="761"/>
        <end position="784"/>
    </location>
</feature>
<keyword evidence="17" id="KW-1185">Reference proteome</keyword>
<name>A0A5A7P6W3_STRAF</name>
<dbReference type="Pfam" id="PF00082">
    <property type="entry name" value="Peptidase_S8"/>
    <property type="match status" value="1"/>
</dbReference>
<dbReference type="AlphaFoldDB" id="A0A5A7P6W3"/>
<comment type="similarity">
    <text evidence="2 10">Belongs to the peptidase S8 family.</text>
</comment>
<dbReference type="Pfam" id="PF02225">
    <property type="entry name" value="PA"/>
    <property type="match status" value="1"/>
</dbReference>
<dbReference type="CDD" id="cd02120">
    <property type="entry name" value="PA_subtilisin_like"/>
    <property type="match status" value="1"/>
</dbReference>
<dbReference type="Pfam" id="PF05922">
    <property type="entry name" value="Inhibitor_I9"/>
    <property type="match status" value="1"/>
</dbReference>
<evidence type="ECO:0000256" key="3">
    <source>
        <dbReference type="ARBA" id="ARBA00022525"/>
    </source>
</evidence>
<evidence type="ECO:0000256" key="1">
    <source>
        <dbReference type="ARBA" id="ARBA00004613"/>
    </source>
</evidence>
<dbReference type="Gene3D" id="3.40.50.200">
    <property type="entry name" value="Peptidase S8/S53 domain"/>
    <property type="match status" value="1"/>
</dbReference>
<feature type="active site" description="Charge relay system" evidence="9 10">
    <location>
        <position position="538"/>
    </location>
</feature>
<feature type="active site" description="Charge relay system" evidence="9 10">
    <location>
        <position position="213"/>
    </location>
</feature>
<protein>
    <submittedName>
        <fullName evidence="16">Subtilase family protein</fullName>
    </submittedName>
</protein>
<evidence type="ECO:0000256" key="6">
    <source>
        <dbReference type="ARBA" id="ARBA00022801"/>
    </source>
</evidence>
<comment type="subcellular location">
    <subcellularLocation>
        <location evidence="1">Secreted</location>
    </subcellularLocation>
</comment>
<dbReference type="GO" id="GO:0048731">
    <property type="term" value="P:system development"/>
    <property type="evidence" value="ECO:0007669"/>
    <property type="project" value="UniProtKB-ARBA"/>
</dbReference>
<dbReference type="GO" id="GO:0004252">
    <property type="term" value="F:serine-type endopeptidase activity"/>
    <property type="evidence" value="ECO:0007669"/>
    <property type="project" value="UniProtKB-UniRule"/>
</dbReference>
<gene>
    <name evidence="16" type="ORF">STAS_04004</name>
</gene>
<dbReference type="SUPFAM" id="SSF52743">
    <property type="entry name" value="Subtilisin-like"/>
    <property type="match status" value="1"/>
</dbReference>
<keyword evidence="7 10" id="KW-0720">Serine protease</keyword>
<dbReference type="EMBL" id="BKCP01002336">
    <property type="protein sequence ID" value="GER28228.1"/>
    <property type="molecule type" value="Genomic_DNA"/>
</dbReference>
<dbReference type="FunFam" id="3.50.30.30:FF:000005">
    <property type="entry name" value="subtilisin-like protease SBT1.5"/>
    <property type="match status" value="1"/>
</dbReference>
<dbReference type="InterPro" id="IPR010259">
    <property type="entry name" value="S8pro/Inhibitor_I9"/>
</dbReference>
<dbReference type="Proteomes" id="UP000325081">
    <property type="component" value="Unassembled WGS sequence"/>
</dbReference>
<dbReference type="GO" id="GO:0006508">
    <property type="term" value="P:proteolysis"/>
    <property type="evidence" value="ECO:0007669"/>
    <property type="project" value="UniProtKB-KW"/>
</dbReference>
<evidence type="ECO:0000256" key="10">
    <source>
        <dbReference type="PROSITE-ProRule" id="PRU01240"/>
    </source>
</evidence>
<evidence type="ECO:0000256" key="9">
    <source>
        <dbReference type="PIRSR" id="PIRSR615500-1"/>
    </source>
</evidence>
<accession>A0A5A7P6W3</accession>
<proteinExistence type="inferred from homology"/>
<dbReference type="InterPro" id="IPR041469">
    <property type="entry name" value="Subtilisin-like_FN3"/>
</dbReference>
<dbReference type="Gene3D" id="2.60.40.2310">
    <property type="match status" value="1"/>
</dbReference>
<dbReference type="FunFam" id="3.30.70.80:FF:000003">
    <property type="entry name" value="Subtilisin-like protease SBT1.9"/>
    <property type="match status" value="1"/>
</dbReference>
<dbReference type="SUPFAM" id="SSF52025">
    <property type="entry name" value="PA domain"/>
    <property type="match status" value="1"/>
</dbReference>
<keyword evidence="3" id="KW-0964">Secreted</keyword>
<evidence type="ECO:0000256" key="5">
    <source>
        <dbReference type="ARBA" id="ARBA00022729"/>
    </source>
</evidence>
<evidence type="ECO:0000259" key="14">
    <source>
        <dbReference type="Pfam" id="PF05922"/>
    </source>
</evidence>
<organism evidence="16 17">
    <name type="scientific">Striga asiatica</name>
    <name type="common">Asiatic witchweed</name>
    <name type="synonym">Buchnera asiatica</name>
    <dbReference type="NCBI Taxonomy" id="4170"/>
    <lineage>
        <taxon>Eukaryota</taxon>
        <taxon>Viridiplantae</taxon>
        <taxon>Streptophyta</taxon>
        <taxon>Embryophyta</taxon>
        <taxon>Tracheophyta</taxon>
        <taxon>Spermatophyta</taxon>
        <taxon>Magnoliopsida</taxon>
        <taxon>eudicotyledons</taxon>
        <taxon>Gunneridae</taxon>
        <taxon>Pentapetalae</taxon>
        <taxon>asterids</taxon>
        <taxon>lamiids</taxon>
        <taxon>Lamiales</taxon>
        <taxon>Orobanchaceae</taxon>
        <taxon>Buchnereae</taxon>
        <taxon>Striga</taxon>
    </lineage>
</organism>
<evidence type="ECO:0000313" key="17">
    <source>
        <dbReference type="Proteomes" id="UP000325081"/>
    </source>
</evidence>
<dbReference type="PROSITE" id="PS00136">
    <property type="entry name" value="SUBTILASE_ASP"/>
    <property type="match status" value="1"/>
</dbReference>
<dbReference type="InterPro" id="IPR023827">
    <property type="entry name" value="Peptidase_S8_Asp-AS"/>
</dbReference>
<dbReference type="CDD" id="cd04852">
    <property type="entry name" value="Peptidases_S8_3"/>
    <property type="match status" value="1"/>
</dbReference>
<keyword evidence="6 10" id="KW-0378">Hydrolase</keyword>
<feature type="domain" description="Subtilisin-like protease fibronectin type-III" evidence="15">
    <location>
        <begin position="631"/>
        <end position="732"/>
    </location>
</feature>
<dbReference type="GO" id="GO:0005576">
    <property type="term" value="C:extracellular region"/>
    <property type="evidence" value="ECO:0007669"/>
    <property type="project" value="UniProtKB-SubCell"/>
</dbReference>
<dbReference type="InterPro" id="IPR034197">
    <property type="entry name" value="Peptidases_S8_3"/>
</dbReference>
<evidence type="ECO:0000256" key="2">
    <source>
        <dbReference type="ARBA" id="ARBA00011073"/>
    </source>
</evidence>
<dbReference type="Gene3D" id="3.50.30.30">
    <property type="match status" value="1"/>
</dbReference>
<dbReference type="InterPro" id="IPR037045">
    <property type="entry name" value="S8pro/Inhibitor_I9_sf"/>
</dbReference>
<dbReference type="InterPro" id="IPR046450">
    <property type="entry name" value="PA_dom_sf"/>
</dbReference>
<dbReference type="InterPro" id="IPR015500">
    <property type="entry name" value="Peptidase_S8_subtilisin-rel"/>
</dbReference>
<feature type="domain" description="Inhibitor I9" evidence="14">
    <location>
        <begin position="31"/>
        <end position="106"/>
    </location>
</feature>
<evidence type="ECO:0000259" key="15">
    <source>
        <dbReference type="Pfam" id="PF17766"/>
    </source>
</evidence>
<dbReference type="InterPro" id="IPR003137">
    <property type="entry name" value="PA_domain"/>
</dbReference>
<dbReference type="Gene3D" id="3.30.70.80">
    <property type="entry name" value="Peptidase S8 propeptide/proteinase inhibitor I9"/>
    <property type="match status" value="1"/>
</dbReference>
<keyword evidence="8" id="KW-0325">Glycoprotein</keyword>
<feature type="active site" description="Charge relay system" evidence="9 10">
    <location>
        <position position="138"/>
    </location>
</feature>
<keyword evidence="4 10" id="KW-0645">Protease</keyword>
<keyword evidence="5" id="KW-0732">Signal</keyword>
<evidence type="ECO:0000256" key="11">
    <source>
        <dbReference type="SAM" id="MobiDB-lite"/>
    </source>
</evidence>